<feature type="domain" description="Response regulatory" evidence="3">
    <location>
        <begin position="8"/>
        <end position="122"/>
    </location>
</feature>
<sequence>MKRGDNSTVLLIDDDLVVRDSIAAFLSELSYRIVVASDTNEGMEAFHSASPDLIICDLNLAGGSALDFLKTVFSQASSQPVIVLSDKEVLDDVVEAMKLGASDYLIKPVTELILLQLSINSSLNKAHIIKENEAYRKKLESINHELEYNLELFQTDQQAGRLVQISMSPKPPQVIAGYEINHRVVPSLYLSGDSIDYAAVSKHSVLFYLADVSGHGSSSAFITILLRFRTEQMLREQSKGRFSKKLTPPLILSRLNKELIDAGLDKHITMFVGLLNRKDNTLTYSVAAHHPLPVIYKEGKASFIEVKRSSFPVGLLAEAEYFEETIPFEKASLTLCSDGILEALPQTTLEEKEKRILEVVEQSGGEFQPIREAFGLKNLKNIPDDIAVMNISDL</sequence>
<proteinExistence type="predicted"/>
<dbReference type="InterPro" id="IPR001932">
    <property type="entry name" value="PPM-type_phosphatase-like_dom"/>
</dbReference>
<organism evidence="4 5">
    <name type="scientific">SAR86 cluster bacterium</name>
    <dbReference type="NCBI Taxonomy" id="2030880"/>
    <lineage>
        <taxon>Bacteria</taxon>
        <taxon>Pseudomonadati</taxon>
        <taxon>Pseudomonadota</taxon>
        <taxon>Gammaproteobacteria</taxon>
        <taxon>SAR86 cluster</taxon>
    </lineage>
</organism>
<dbReference type="SMART" id="SM00448">
    <property type="entry name" value="REC"/>
    <property type="match status" value="1"/>
</dbReference>
<evidence type="ECO:0000256" key="2">
    <source>
        <dbReference type="PROSITE-ProRule" id="PRU00169"/>
    </source>
</evidence>
<dbReference type="PANTHER" id="PTHR43156:SF2">
    <property type="entry name" value="STAGE II SPORULATION PROTEIN E"/>
    <property type="match status" value="1"/>
</dbReference>
<dbReference type="Gene3D" id="1.20.5.390">
    <property type="entry name" value="L1 transposable element, trimerization domain"/>
    <property type="match status" value="1"/>
</dbReference>
<dbReference type="PROSITE" id="PS50110">
    <property type="entry name" value="RESPONSE_REGULATORY"/>
    <property type="match status" value="1"/>
</dbReference>
<accession>A0A2A5C928</accession>
<dbReference type="Gene3D" id="3.40.50.2300">
    <property type="match status" value="1"/>
</dbReference>
<dbReference type="PANTHER" id="PTHR43156">
    <property type="entry name" value="STAGE II SPORULATION PROTEIN E-RELATED"/>
    <property type="match status" value="1"/>
</dbReference>
<dbReference type="InterPro" id="IPR052016">
    <property type="entry name" value="Bact_Sigma-Reg"/>
</dbReference>
<dbReference type="Gene3D" id="3.60.40.10">
    <property type="entry name" value="PPM-type phosphatase domain"/>
    <property type="match status" value="1"/>
</dbReference>
<dbReference type="Proteomes" id="UP000228987">
    <property type="component" value="Unassembled WGS sequence"/>
</dbReference>
<dbReference type="SUPFAM" id="SSF52172">
    <property type="entry name" value="CheY-like"/>
    <property type="match status" value="1"/>
</dbReference>
<evidence type="ECO:0000259" key="3">
    <source>
        <dbReference type="PROSITE" id="PS50110"/>
    </source>
</evidence>
<dbReference type="GO" id="GO:0000160">
    <property type="term" value="P:phosphorelay signal transduction system"/>
    <property type="evidence" value="ECO:0007669"/>
    <property type="project" value="InterPro"/>
</dbReference>
<keyword evidence="1" id="KW-0378">Hydrolase</keyword>
<dbReference type="SMART" id="SM00331">
    <property type="entry name" value="PP2C_SIG"/>
    <property type="match status" value="1"/>
</dbReference>
<dbReference type="InterPro" id="IPR001789">
    <property type="entry name" value="Sig_transdc_resp-reg_receiver"/>
</dbReference>
<evidence type="ECO:0000313" key="5">
    <source>
        <dbReference type="Proteomes" id="UP000228987"/>
    </source>
</evidence>
<dbReference type="Pfam" id="PF07228">
    <property type="entry name" value="SpoIIE"/>
    <property type="match status" value="1"/>
</dbReference>
<dbReference type="Pfam" id="PF00072">
    <property type="entry name" value="Response_reg"/>
    <property type="match status" value="1"/>
</dbReference>
<protein>
    <submittedName>
        <fullName evidence="4">Fused response regulator/phosphatase</fullName>
    </submittedName>
</protein>
<dbReference type="InterPro" id="IPR011006">
    <property type="entry name" value="CheY-like_superfamily"/>
</dbReference>
<name>A0A2A5C928_9GAMM</name>
<keyword evidence="2" id="KW-0597">Phosphoprotein</keyword>
<dbReference type="AlphaFoldDB" id="A0A2A5C928"/>
<feature type="modified residue" description="4-aspartylphosphate" evidence="2">
    <location>
        <position position="57"/>
    </location>
</feature>
<dbReference type="InterPro" id="IPR036457">
    <property type="entry name" value="PPM-type-like_dom_sf"/>
</dbReference>
<comment type="caution">
    <text evidence="4">The sequence shown here is derived from an EMBL/GenBank/DDBJ whole genome shotgun (WGS) entry which is preliminary data.</text>
</comment>
<gene>
    <name evidence="4" type="ORF">COA71_12290</name>
</gene>
<dbReference type="EMBL" id="NVWI01000011">
    <property type="protein sequence ID" value="PCJ39950.1"/>
    <property type="molecule type" value="Genomic_DNA"/>
</dbReference>
<dbReference type="GO" id="GO:0016791">
    <property type="term" value="F:phosphatase activity"/>
    <property type="evidence" value="ECO:0007669"/>
    <property type="project" value="TreeGrafter"/>
</dbReference>
<reference evidence="5" key="1">
    <citation type="submission" date="2017-08" db="EMBL/GenBank/DDBJ databases">
        <title>A dynamic microbial community with high functional redundancy inhabits the cold, oxic subseafloor aquifer.</title>
        <authorList>
            <person name="Tully B.J."/>
            <person name="Wheat C.G."/>
            <person name="Glazer B.T."/>
            <person name="Huber J.A."/>
        </authorList>
    </citation>
    <scope>NUCLEOTIDE SEQUENCE [LARGE SCALE GENOMIC DNA]</scope>
</reference>
<evidence type="ECO:0000256" key="1">
    <source>
        <dbReference type="ARBA" id="ARBA00022801"/>
    </source>
</evidence>
<evidence type="ECO:0000313" key="4">
    <source>
        <dbReference type="EMBL" id="PCJ39950.1"/>
    </source>
</evidence>